<dbReference type="PRINTS" id="PR00326">
    <property type="entry name" value="GTP1OBG"/>
</dbReference>
<dbReference type="GO" id="GO:0005525">
    <property type="term" value="F:GTP binding"/>
    <property type="evidence" value="ECO:0007669"/>
    <property type="project" value="UniProtKB-KW"/>
</dbReference>
<evidence type="ECO:0000313" key="17">
    <source>
        <dbReference type="EMBL" id="SHF87318.1"/>
    </source>
</evidence>
<keyword evidence="11 15" id="KW-0472">Membrane</keyword>
<feature type="transmembrane region" description="Helical" evidence="15">
    <location>
        <begin position="426"/>
        <end position="448"/>
    </location>
</feature>
<dbReference type="Proteomes" id="UP000184368">
    <property type="component" value="Unassembled WGS sequence"/>
</dbReference>
<evidence type="ECO:0000256" key="15">
    <source>
        <dbReference type="RuleBase" id="RU362098"/>
    </source>
</evidence>
<evidence type="ECO:0000256" key="1">
    <source>
        <dbReference type="ARBA" id="ARBA00004651"/>
    </source>
</evidence>
<evidence type="ECO:0000256" key="12">
    <source>
        <dbReference type="NCBIfam" id="TIGR00437"/>
    </source>
</evidence>
<keyword evidence="10 13" id="KW-0342">GTP-binding</keyword>
<evidence type="ECO:0000256" key="2">
    <source>
        <dbReference type="ARBA" id="ARBA00022448"/>
    </source>
</evidence>
<evidence type="ECO:0000256" key="5">
    <source>
        <dbReference type="ARBA" id="ARBA00022692"/>
    </source>
</evidence>
<dbReference type="Pfam" id="PF07664">
    <property type="entry name" value="FeoB_C"/>
    <property type="match status" value="1"/>
</dbReference>
<feature type="transmembrane region" description="Helical" evidence="15">
    <location>
        <begin position="327"/>
        <end position="347"/>
    </location>
</feature>
<dbReference type="InterPro" id="IPR011642">
    <property type="entry name" value="Gate_dom"/>
</dbReference>
<keyword evidence="6 13" id="KW-0547">Nucleotide-binding</keyword>
<comment type="subcellular location">
    <subcellularLocation>
        <location evidence="15">Cell inner membrane</location>
        <topology evidence="15">Multi-pass membrane protein</topology>
    </subcellularLocation>
    <subcellularLocation>
        <location evidence="1">Cell membrane</location>
        <topology evidence="1">Multi-pass membrane protein</topology>
    </subcellularLocation>
</comment>
<feature type="transmembrane region" description="Helical" evidence="15">
    <location>
        <begin position="381"/>
        <end position="406"/>
    </location>
</feature>
<feature type="transmembrane region" description="Helical" evidence="15">
    <location>
        <begin position="726"/>
        <end position="747"/>
    </location>
</feature>
<dbReference type="InterPro" id="IPR030389">
    <property type="entry name" value="G_FEOB_dom"/>
</dbReference>
<feature type="binding site" evidence="14">
    <location>
        <position position="69"/>
    </location>
    <ligand>
        <name>Mg(2+)</name>
        <dbReference type="ChEBI" id="CHEBI:18420"/>
        <label>2</label>
    </ligand>
</feature>
<feature type="domain" description="FeoB-type G" evidence="16">
    <location>
        <begin position="47"/>
        <end position="214"/>
    </location>
</feature>
<dbReference type="GO" id="GO:0005886">
    <property type="term" value="C:plasma membrane"/>
    <property type="evidence" value="ECO:0007669"/>
    <property type="project" value="UniProtKB-SubCell"/>
</dbReference>
<dbReference type="InterPro" id="IPR011640">
    <property type="entry name" value="Fe2_transport_prot_B_C"/>
</dbReference>
<proteinExistence type="inferred from homology"/>
<dbReference type="AlphaFoldDB" id="A0A1M5F7F8"/>
<keyword evidence="4 15" id="KW-0410">Iron transport</keyword>
<dbReference type="GO" id="GO:0046872">
    <property type="term" value="F:metal ion binding"/>
    <property type="evidence" value="ECO:0007669"/>
    <property type="project" value="UniProtKB-KW"/>
</dbReference>
<dbReference type="EMBL" id="FQUO01000013">
    <property type="protein sequence ID" value="SHF87318.1"/>
    <property type="molecule type" value="Genomic_DNA"/>
</dbReference>
<sequence>MHGKGRKPVRFLKPYRLIGENFCKTSDFVKARPLTNLILRPHVANTPLNIALVGNPNSGKSSLFNCLTGLNQKVGNFPGVTVDKKTGFANLDGGQTINIIDLPGTYSLYPKRLDEWVSYRVLLEQDSDVKADAYVIVIDASNLKRNLLFCTQIIDLKKPVVIALTMADLAKKKGITINIAELERELGVAVVAVNPRKEKGLKELKRAIEDTVSGKYKVPVRDFINNRALAPEAIAGLKGMLPGTSDYSALHLLINHEGFEFDTATQDRIENIEKANAFNPTKTQATEILERYGRIKHIMQVSVHEPDPLEQTLFTDKLDNVLLHRRWGYLILLGVLFLLFQSVFLLAQYPMDWIDAGFSTLSAWVSSVLPEAWWSDLLVNGLLAGIGGIVVFVPQIMILFGLISLLEDTGYMARISFLTDRLMRSVGLNGKSVMPLISGFACAVPAIMSARSIENRKERLLTILITPLMSCSARLPVYAVLIGLVIPNNHLLGVISIQGLVMMGLYLLGLVVALIVSYIAKWFIHIKEKSFFILELPIYRAPRWSNVLHTMGSKARIFVTDAGKIIMIISLVLWFLSSFGPGKRMEDVEARYAQAKVENLKPAAQLETEYSTAKLENSYAGILGKSIEPAIRPLGYDWKIGISLITSFAAREVFVGTMATLYSVGEDDKEATLLRDKMRAAVRPDGTPVFTLATGLSLMIFYVFAMQCMSTLAITKRETRSWKWPAIQLAYMTALAYGMSWIAYQLFV</sequence>
<evidence type="ECO:0000256" key="7">
    <source>
        <dbReference type="ARBA" id="ARBA00022989"/>
    </source>
</evidence>
<evidence type="ECO:0000259" key="16">
    <source>
        <dbReference type="PROSITE" id="PS51711"/>
    </source>
</evidence>
<evidence type="ECO:0000256" key="14">
    <source>
        <dbReference type="PIRSR" id="PIRSR603373-2"/>
    </source>
</evidence>
<keyword evidence="5 15" id="KW-0812">Transmembrane</keyword>
<protein>
    <recommendedName>
        <fullName evidence="12 15">Ferrous iron transport protein B</fullName>
    </recommendedName>
</protein>
<reference evidence="17 18" key="1">
    <citation type="submission" date="2016-11" db="EMBL/GenBank/DDBJ databases">
        <authorList>
            <person name="Jaros S."/>
            <person name="Januszkiewicz K."/>
            <person name="Wedrychowicz H."/>
        </authorList>
    </citation>
    <scope>NUCLEOTIDE SEQUENCE [LARGE SCALE GENOMIC DNA]</scope>
    <source>
        <strain evidence="17 18">DSM 26897</strain>
    </source>
</reference>
<evidence type="ECO:0000256" key="6">
    <source>
        <dbReference type="ARBA" id="ARBA00022741"/>
    </source>
</evidence>
<evidence type="ECO:0000256" key="11">
    <source>
        <dbReference type="ARBA" id="ARBA00023136"/>
    </source>
</evidence>
<feature type="binding site" evidence="13">
    <location>
        <begin position="101"/>
        <end position="104"/>
    </location>
    <ligand>
        <name>GTP</name>
        <dbReference type="ChEBI" id="CHEBI:37565"/>
        <label>1</label>
    </ligand>
</feature>
<dbReference type="SUPFAM" id="SSF52540">
    <property type="entry name" value="P-loop containing nucleoside triphosphate hydrolases"/>
    <property type="match status" value="1"/>
</dbReference>
<feature type="transmembrane region" description="Helical" evidence="15">
    <location>
        <begin position="492"/>
        <end position="520"/>
    </location>
</feature>
<evidence type="ECO:0000313" key="18">
    <source>
        <dbReference type="Proteomes" id="UP000184368"/>
    </source>
</evidence>
<feature type="transmembrane region" description="Helical" evidence="15">
    <location>
        <begin position="460"/>
        <end position="486"/>
    </location>
</feature>
<name>A0A1M5F7F8_9BACT</name>
<evidence type="ECO:0000256" key="9">
    <source>
        <dbReference type="ARBA" id="ARBA00023065"/>
    </source>
</evidence>
<keyword evidence="8 15" id="KW-0408">Iron</keyword>
<dbReference type="STRING" id="1302690.BUE76_03100"/>
<dbReference type="InterPro" id="IPR027417">
    <property type="entry name" value="P-loop_NTPase"/>
</dbReference>
<dbReference type="InterPro" id="IPR003373">
    <property type="entry name" value="Fe2_transport_prot-B"/>
</dbReference>
<comment type="similarity">
    <text evidence="15">Belongs to the TRAFAC class TrmE-Era-EngA-EngB-Septin-like GTPase superfamily. FeoB GTPase (TC 9.A.8) family.</text>
</comment>
<keyword evidence="2 15" id="KW-0813">Transport</keyword>
<feature type="binding site" evidence="13">
    <location>
        <begin position="54"/>
        <end position="61"/>
    </location>
    <ligand>
        <name>GTP</name>
        <dbReference type="ChEBI" id="CHEBI:37565"/>
        <label>1</label>
    </ligand>
</feature>
<dbReference type="Pfam" id="PF07670">
    <property type="entry name" value="Gate"/>
    <property type="match status" value="2"/>
</dbReference>
<keyword evidence="9" id="KW-0406">Ion transport</keyword>
<keyword evidence="18" id="KW-1185">Reference proteome</keyword>
<evidence type="ECO:0000256" key="4">
    <source>
        <dbReference type="ARBA" id="ARBA00022496"/>
    </source>
</evidence>
<evidence type="ECO:0000256" key="13">
    <source>
        <dbReference type="PIRSR" id="PIRSR603373-1"/>
    </source>
</evidence>
<dbReference type="GO" id="GO:0015093">
    <property type="term" value="F:ferrous iron transmembrane transporter activity"/>
    <property type="evidence" value="ECO:0007669"/>
    <property type="project" value="UniProtKB-UniRule"/>
</dbReference>
<feature type="binding site" evidence="14">
    <location>
        <position position="65"/>
    </location>
    <ligand>
        <name>Mg(2+)</name>
        <dbReference type="ChEBI" id="CHEBI:18420"/>
        <label>2</label>
    </ligand>
</feature>
<feature type="binding site" evidence="13">
    <location>
        <begin position="79"/>
        <end position="83"/>
    </location>
    <ligand>
        <name>GTP</name>
        <dbReference type="ChEBI" id="CHEBI:37565"/>
        <label>1</label>
    </ligand>
</feature>
<evidence type="ECO:0000256" key="10">
    <source>
        <dbReference type="ARBA" id="ARBA00023134"/>
    </source>
</evidence>
<dbReference type="InterPro" id="IPR006073">
    <property type="entry name" value="GTP-bd"/>
</dbReference>
<dbReference type="NCBIfam" id="TIGR00437">
    <property type="entry name" value="feoB"/>
    <property type="match status" value="1"/>
</dbReference>
<dbReference type="Gene3D" id="3.40.50.300">
    <property type="entry name" value="P-loop containing nucleotide triphosphate hydrolases"/>
    <property type="match status" value="1"/>
</dbReference>
<dbReference type="PROSITE" id="PS51711">
    <property type="entry name" value="G_FEOB"/>
    <property type="match status" value="1"/>
</dbReference>
<accession>A0A1M5F7F8</accession>
<dbReference type="PANTHER" id="PTHR43185:SF1">
    <property type="entry name" value="FE(2+) TRANSPORTER FEOB"/>
    <property type="match status" value="1"/>
</dbReference>
<dbReference type="Pfam" id="PF02421">
    <property type="entry name" value="FeoB_N"/>
    <property type="match status" value="1"/>
</dbReference>
<dbReference type="PANTHER" id="PTHR43185">
    <property type="entry name" value="FERROUS IRON TRANSPORT PROTEIN B"/>
    <property type="match status" value="1"/>
</dbReference>
<evidence type="ECO:0000256" key="3">
    <source>
        <dbReference type="ARBA" id="ARBA00022475"/>
    </source>
</evidence>
<keyword evidence="14" id="KW-0479">Metal-binding</keyword>
<dbReference type="InterPro" id="IPR050860">
    <property type="entry name" value="FeoB_GTPase"/>
</dbReference>
<keyword evidence="14" id="KW-0460">Magnesium</keyword>
<gene>
    <name evidence="17" type="ORF">SAMN05444008_11368</name>
</gene>
<feature type="binding site" evidence="14">
    <location>
        <position position="68"/>
    </location>
    <ligand>
        <name>Mg(2+)</name>
        <dbReference type="ChEBI" id="CHEBI:18420"/>
        <label>2</label>
    </ligand>
</feature>
<feature type="transmembrane region" description="Helical" evidence="15">
    <location>
        <begin position="689"/>
        <end position="714"/>
    </location>
</feature>
<keyword evidence="3" id="KW-1003">Cell membrane</keyword>
<keyword evidence="7 15" id="KW-1133">Transmembrane helix</keyword>
<feature type="transmembrane region" description="Helical" evidence="15">
    <location>
        <begin position="557"/>
        <end position="576"/>
    </location>
</feature>
<evidence type="ECO:0000256" key="8">
    <source>
        <dbReference type="ARBA" id="ARBA00023004"/>
    </source>
</evidence>
<organism evidence="17 18">
    <name type="scientific">Cnuella takakiae</name>
    <dbReference type="NCBI Taxonomy" id="1302690"/>
    <lineage>
        <taxon>Bacteria</taxon>
        <taxon>Pseudomonadati</taxon>
        <taxon>Bacteroidota</taxon>
        <taxon>Chitinophagia</taxon>
        <taxon>Chitinophagales</taxon>
        <taxon>Chitinophagaceae</taxon>
        <taxon>Cnuella</taxon>
    </lineage>
</organism>
<dbReference type="CDD" id="cd01879">
    <property type="entry name" value="FeoB"/>
    <property type="match status" value="1"/>
</dbReference>
<comment type="function">
    <text evidence="15">Probable transporter of a GTP-driven Fe(2+) uptake system.</text>
</comment>